<evidence type="ECO:0000313" key="1">
    <source>
        <dbReference type="EMBL" id="KAF0044738.1"/>
    </source>
</evidence>
<dbReference type="InterPro" id="IPR036397">
    <property type="entry name" value="RNaseH_sf"/>
</dbReference>
<gene>
    <name evidence="1" type="ORF">F2P81_003896</name>
</gene>
<dbReference type="GO" id="GO:0003676">
    <property type="term" value="F:nucleic acid binding"/>
    <property type="evidence" value="ECO:0007669"/>
    <property type="project" value="InterPro"/>
</dbReference>
<reference evidence="1 2" key="1">
    <citation type="submission" date="2019-06" db="EMBL/GenBank/DDBJ databases">
        <title>Draft genomes of female and male turbot (Scophthalmus maximus).</title>
        <authorList>
            <person name="Xu H."/>
            <person name="Xu X.-W."/>
            <person name="Shao C."/>
            <person name="Chen S."/>
        </authorList>
    </citation>
    <scope>NUCLEOTIDE SEQUENCE [LARGE SCALE GENOMIC DNA]</scope>
    <source>
        <strain evidence="1">Ysfricsl-2016a</strain>
        <tissue evidence="1">Blood</tissue>
    </source>
</reference>
<dbReference type="Proteomes" id="UP000438429">
    <property type="component" value="Unassembled WGS sequence"/>
</dbReference>
<dbReference type="EMBL" id="VEVO01000003">
    <property type="protein sequence ID" value="KAF0044738.1"/>
    <property type="molecule type" value="Genomic_DNA"/>
</dbReference>
<protein>
    <recommendedName>
        <fullName evidence="3">Integrase catalytic domain-containing protein</fullName>
    </recommendedName>
</protein>
<proteinExistence type="predicted"/>
<name>A0A6A4TJU1_SCOMX</name>
<comment type="caution">
    <text evidence="1">The sequence shown here is derived from an EMBL/GenBank/DDBJ whole genome shotgun (WGS) entry which is preliminary data.</text>
</comment>
<dbReference type="AlphaFoldDB" id="A0A6A4TJU1"/>
<evidence type="ECO:0000313" key="2">
    <source>
        <dbReference type="Proteomes" id="UP000438429"/>
    </source>
</evidence>
<organism evidence="1 2">
    <name type="scientific">Scophthalmus maximus</name>
    <name type="common">Turbot</name>
    <name type="synonym">Psetta maxima</name>
    <dbReference type="NCBI Taxonomy" id="52904"/>
    <lineage>
        <taxon>Eukaryota</taxon>
        <taxon>Metazoa</taxon>
        <taxon>Chordata</taxon>
        <taxon>Craniata</taxon>
        <taxon>Vertebrata</taxon>
        <taxon>Euteleostomi</taxon>
        <taxon>Actinopterygii</taxon>
        <taxon>Neopterygii</taxon>
        <taxon>Teleostei</taxon>
        <taxon>Neoteleostei</taxon>
        <taxon>Acanthomorphata</taxon>
        <taxon>Carangaria</taxon>
        <taxon>Pleuronectiformes</taxon>
        <taxon>Pleuronectoidei</taxon>
        <taxon>Scophthalmidae</taxon>
        <taxon>Scophthalmus</taxon>
    </lineage>
</organism>
<evidence type="ECO:0008006" key="3">
    <source>
        <dbReference type="Google" id="ProtNLM"/>
    </source>
</evidence>
<accession>A0A6A4TJU1</accession>
<sequence length="133" mass="14981">MIRALPPKAKHRWPQVLKSLTFAYNCTIHETTGYAPFLLMFGRIPRLPIDMAFSAVLDHPEVVNYDQGTDIDGKKFDVLMFHSSDRMSPVARGTVFKETMKSAGTCDTSLPPSTFGIFVDLISFTGKMDYAKW</sequence>
<dbReference type="Gene3D" id="3.30.420.10">
    <property type="entry name" value="Ribonuclease H-like superfamily/Ribonuclease H"/>
    <property type="match status" value="1"/>
</dbReference>